<dbReference type="InterPro" id="IPR003374">
    <property type="entry name" value="ApbE-like_sf"/>
</dbReference>
<comment type="catalytic activity">
    <reaction evidence="9 10">
        <text>L-threonyl-[protein] + FAD = FMN-L-threonyl-[protein] + AMP + H(+)</text>
        <dbReference type="Rhea" id="RHEA:36847"/>
        <dbReference type="Rhea" id="RHEA-COMP:11060"/>
        <dbReference type="Rhea" id="RHEA-COMP:11061"/>
        <dbReference type="ChEBI" id="CHEBI:15378"/>
        <dbReference type="ChEBI" id="CHEBI:30013"/>
        <dbReference type="ChEBI" id="CHEBI:57692"/>
        <dbReference type="ChEBI" id="CHEBI:74257"/>
        <dbReference type="ChEBI" id="CHEBI:456215"/>
        <dbReference type="EC" id="2.7.1.180"/>
    </reaction>
</comment>
<evidence type="ECO:0000256" key="7">
    <source>
        <dbReference type="ARBA" id="ARBA00022842"/>
    </source>
</evidence>
<evidence type="ECO:0000256" key="6">
    <source>
        <dbReference type="ARBA" id="ARBA00022827"/>
    </source>
</evidence>
<evidence type="ECO:0000256" key="1">
    <source>
        <dbReference type="ARBA" id="ARBA00011955"/>
    </source>
</evidence>
<comment type="caution">
    <text evidence="12">The sequence shown here is derived from an EMBL/GenBank/DDBJ whole genome shotgun (WGS) entry which is preliminary data.</text>
</comment>
<dbReference type="AlphaFoldDB" id="A0A0R1Q745"/>
<dbReference type="PIRSF" id="PIRSF006268">
    <property type="entry name" value="ApbE"/>
    <property type="match status" value="1"/>
</dbReference>
<keyword evidence="3 10" id="KW-0285">Flavoprotein</keyword>
<organism evidence="12 13">
    <name type="scientific">Liquorilactobacillus uvarum DSM 19971</name>
    <dbReference type="NCBI Taxonomy" id="1423812"/>
    <lineage>
        <taxon>Bacteria</taxon>
        <taxon>Bacillati</taxon>
        <taxon>Bacillota</taxon>
        <taxon>Bacilli</taxon>
        <taxon>Lactobacillales</taxon>
        <taxon>Lactobacillaceae</taxon>
        <taxon>Liquorilactobacillus</taxon>
    </lineage>
</organism>
<sequence length="312" mass="34851">MKVTANIAQQCVEKSFFALGTTINLTAFGTASEEDLEDTYHLITAYEDKLTVNRTNSEIMAINHAAGKEPIQVSSGTYQLVKKAVEISRKHEGFNVAIGPLVKLWRIGFKEANVPNEQQIEDKRFLTDPNRIILNDMKMSVLLPESGMELDLGGIAKGYIADRIRSLWDSRGILAGIINLGGNILTIGACPLHGDHKWRIGVQNPWQKRGKPLVLEKVGPCSAVTSGVYERYFETTGKKYHHILDSRTGYPLKTDLVSVTVFTKDSIVGEIESTRLFFAGSLPLNWGEKRSDLYGAIFVYRDQSVHRYGFQQ</sequence>
<keyword evidence="6 10" id="KW-0274">FAD</keyword>
<gene>
    <name evidence="12" type="ORF">FD20_GL002115</name>
</gene>
<protein>
    <recommendedName>
        <fullName evidence="2 10">FAD:protein FMN transferase</fullName>
        <ecNumber evidence="1 10">2.7.1.180</ecNumber>
    </recommendedName>
    <alternativeName>
        <fullName evidence="8 10">Flavin transferase</fullName>
    </alternativeName>
</protein>
<dbReference type="EMBL" id="AZEG01000006">
    <property type="protein sequence ID" value="KRL38165.1"/>
    <property type="molecule type" value="Genomic_DNA"/>
</dbReference>
<keyword evidence="12" id="KW-0449">Lipoprotein</keyword>
<evidence type="ECO:0000256" key="10">
    <source>
        <dbReference type="PIRNR" id="PIRNR006268"/>
    </source>
</evidence>
<keyword evidence="7 10" id="KW-0460">Magnesium</keyword>
<evidence type="ECO:0000256" key="11">
    <source>
        <dbReference type="PIRSR" id="PIRSR006268-2"/>
    </source>
</evidence>
<dbReference type="GO" id="GO:0016740">
    <property type="term" value="F:transferase activity"/>
    <property type="evidence" value="ECO:0007669"/>
    <property type="project" value="UniProtKB-UniRule"/>
</dbReference>
<dbReference type="EC" id="2.7.1.180" evidence="1 10"/>
<dbReference type="PANTHER" id="PTHR30040:SF2">
    <property type="entry name" value="FAD:PROTEIN FMN TRANSFERASE"/>
    <property type="match status" value="1"/>
</dbReference>
<evidence type="ECO:0000256" key="3">
    <source>
        <dbReference type="ARBA" id="ARBA00022630"/>
    </source>
</evidence>
<feature type="binding site" evidence="11">
    <location>
        <position position="154"/>
    </location>
    <ligand>
        <name>Mg(2+)</name>
        <dbReference type="ChEBI" id="CHEBI:18420"/>
    </ligand>
</feature>
<proteinExistence type="inferred from homology"/>
<dbReference type="PATRIC" id="fig|1423812.3.peg.2246"/>
<dbReference type="Gene3D" id="3.10.520.10">
    <property type="entry name" value="ApbE-like domains"/>
    <property type="match status" value="1"/>
</dbReference>
<dbReference type="GO" id="GO:0046872">
    <property type="term" value="F:metal ion binding"/>
    <property type="evidence" value="ECO:0007669"/>
    <property type="project" value="UniProtKB-UniRule"/>
</dbReference>
<evidence type="ECO:0000256" key="8">
    <source>
        <dbReference type="ARBA" id="ARBA00031306"/>
    </source>
</evidence>
<comment type="similarity">
    <text evidence="10">Belongs to the ApbE family.</text>
</comment>
<keyword evidence="13" id="KW-1185">Reference proteome</keyword>
<feature type="binding site" evidence="11">
    <location>
        <position position="274"/>
    </location>
    <ligand>
        <name>Mg(2+)</name>
        <dbReference type="ChEBI" id="CHEBI:18420"/>
    </ligand>
</feature>
<dbReference type="Proteomes" id="UP000051155">
    <property type="component" value="Unassembled WGS sequence"/>
</dbReference>
<evidence type="ECO:0000313" key="13">
    <source>
        <dbReference type="Proteomes" id="UP000051155"/>
    </source>
</evidence>
<dbReference type="STRING" id="1423812.FD20_GL002115"/>
<dbReference type="SUPFAM" id="SSF143631">
    <property type="entry name" value="ApbE-like"/>
    <property type="match status" value="1"/>
</dbReference>
<dbReference type="RefSeq" id="WP_057736381.1">
    <property type="nucleotide sequence ID" value="NZ_AZEG01000006.1"/>
</dbReference>
<keyword evidence="4 10" id="KW-0808">Transferase</keyword>
<dbReference type="PANTHER" id="PTHR30040">
    <property type="entry name" value="THIAMINE BIOSYNTHESIS LIPOPROTEIN APBE"/>
    <property type="match status" value="1"/>
</dbReference>
<keyword evidence="5 10" id="KW-0479">Metal-binding</keyword>
<accession>A0A0R1Q745</accession>
<evidence type="ECO:0000256" key="2">
    <source>
        <dbReference type="ARBA" id="ARBA00016337"/>
    </source>
</evidence>
<dbReference type="InterPro" id="IPR024932">
    <property type="entry name" value="ApbE"/>
</dbReference>
<name>A0A0R1Q745_9LACO</name>
<comment type="cofactor">
    <cofactor evidence="11">
        <name>Mg(2+)</name>
        <dbReference type="ChEBI" id="CHEBI:18420"/>
    </cofactor>
    <cofactor evidence="11">
        <name>Mn(2+)</name>
        <dbReference type="ChEBI" id="CHEBI:29035"/>
    </cofactor>
    <text evidence="11">Magnesium. Can also use manganese.</text>
</comment>
<evidence type="ECO:0000256" key="4">
    <source>
        <dbReference type="ARBA" id="ARBA00022679"/>
    </source>
</evidence>
<evidence type="ECO:0000256" key="9">
    <source>
        <dbReference type="ARBA" id="ARBA00048540"/>
    </source>
</evidence>
<evidence type="ECO:0000256" key="5">
    <source>
        <dbReference type="ARBA" id="ARBA00022723"/>
    </source>
</evidence>
<evidence type="ECO:0000313" key="12">
    <source>
        <dbReference type="EMBL" id="KRL38165.1"/>
    </source>
</evidence>
<dbReference type="OrthoDB" id="9778595at2"/>
<dbReference type="Pfam" id="PF02424">
    <property type="entry name" value="ApbE"/>
    <property type="match status" value="1"/>
</dbReference>
<reference evidence="12 13" key="1">
    <citation type="journal article" date="2015" name="Genome Announc.">
        <title>Expanding the biotechnology potential of lactobacilli through comparative genomics of 213 strains and associated genera.</title>
        <authorList>
            <person name="Sun Z."/>
            <person name="Harris H.M."/>
            <person name="McCann A."/>
            <person name="Guo C."/>
            <person name="Argimon S."/>
            <person name="Zhang W."/>
            <person name="Yang X."/>
            <person name="Jeffery I.B."/>
            <person name="Cooney J.C."/>
            <person name="Kagawa T.F."/>
            <person name="Liu W."/>
            <person name="Song Y."/>
            <person name="Salvetti E."/>
            <person name="Wrobel A."/>
            <person name="Rasinkangas P."/>
            <person name="Parkhill J."/>
            <person name="Rea M.C."/>
            <person name="O'Sullivan O."/>
            <person name="Ritari J."/>
            <person name="Douillard F.P."/>
            <person name="Paul Ross R."/>
            <person name="Yang R."/>
            <person name="Briner A.E."/>
            <person name="Felis G.E."/>
            <person name="de Vos W.M."/>
            <person name="Barrangou R."/>
            <person name="Klaenhammer T.R."/>
            <person name="Caufield P.W."/>
            <person name="Cui Y."/>
            <person name="Zhang H."/>
            <person name="O'Toole P.W."/>
        </authorList>
    </citation>
    <scope>NUCLEOTIDE SEQUENCE [LARGE SCALE GENOMIC DNA]</scope>
    <source>
        <strain evidence="12 13">DSM 19971</strain>
    </source>
</reference>